<evidence type="ECO:0000256" key="15">
    <source>
        <dbReference type="PIRNR" id="PIRNR004491"/>
    </source>
</evidence>
<evidence type="ECO:0000256" key="6">
    <source>
        <dbReference type="ARBA" id="ARBA00022679"/>
    </source>
</evidence>
<evidence type="ECO:0000256" key="1">
    <source>
        <dbReference type="ARBA" id="ARBA00002121"/>
    </source>
</evidence>
<evidence type="ECO:0000256" key="9">
    <source>
        <dbReference type="ARBA" id="ARBA00022777"/>
    </source>
</evidence>
<keyword evidence="6 15" id="KW-0808">Transferase</keyword>
<dbReference type="SUPFAM" id="SSF82114">
    <property type="entry name" value="Riboflavin kinase-like"/>
    <property type="match status" value="1"/>
</dbReference>
<dbReference type="SMART" id="SM00904">
    <property type="entry name" value="Flavokinase"/>
    <property type="match status" value="1"/>
</dbReference>
<dbReference type="PANTHER" id="PTHR22749">
    <property type="entry name" value="RIBOFLAVIN KINASE/FMN ADENYLYLTRANSFERASE"/>
    <property type="match status" value="1"/>
</dbReference>
<dbReference type="InterPro" id="IPR002606">
    <property type="entry name" value="Riboflavin_kinase_bac"/>
</dbReference>
<dbReference type="Pfam" id="PF01687">
    <property type="entry name" value="Flavokinase"/>
    <property type="match status" value="1"/>
</dbReference>
<dbReference type="GO" id="GO:0005524">
    <property type="term" value="F:ATP binding"/>
    <property type="evidence" value="ECO:0007669"/>
    <property type="project" value="UniProtKB-UniRule"/>
</dbReference>
<dbReference type="Proteomes" id="UP000190121">
    <property type="component" value="Unassembled WGS sequence"/>
</dbReference>
<organism evidence="17 18">
    <name type="scientific">Porphyromonas circumdentaria</name>
    <dbReference type="NCBI Taxonomy" id="29524"/>
    <lineage>
        <taxon>Bacteria</taxon>
        <taxon>Pseudomonadati</taxon>
        <taxon>Bacteroidota</taxon>
        <taxon>Bacteroidia</taxon>
        <taxon>Bacteroidales</taxon>
        <taxon>Porphyromonadaceae</taxon>
        <taxon>Porphyromonas</taxon>
    </lineage>
</organism>
<dbReference type="CDD" id="cd02064">
    <property type="entry name" value="FAD_synthetase_N"/>
    <property type="match status" value="1"/>
</dbReference>
<comment type="function">
    <text evidence="1">Catalyzes the phosphorylation of riboflavin to FMN followed by the adenylation of FMN to FAD.</text>
</comment>
<dbReference type="EMBL" id="FUXE01000007">
    <property type="protein sequence ID" value="SJZ68205.1"/>
    <property type="molecule type" value="Genomic_DNA"/>
</dbReference>
<dbReference type="PANTHER" id="PTHR22749:SF6">
    <property type="entry name" value="RIBOFLAVIN KINASE"/>
    <property type="match status" value="1"/>
</dbReference>
<keyword evidence="9 15" id="KW-0418">Kinase</keyword>
<evidence type="ECO:0000256" key="2">
    <source>
        <dbReference type="ARBA" id="ARBA00004726"/>
    </source>
</evidence>
<evidence type="ECO:0000256" key="13">
    <source>
        <dbReference type="ARBA" id="ARBA00047880"/>
    </source>
</evidence>
<evidence type="ECO:0000256" key="4">
    <source>
        <dbReference type="ARBA" id="ARBA00022630"/>
    </source>
</evidence>
<evidence type="ECO:0000256" key="10">
    <source>
        <dbReference type="ARBA" id="ARBA00022827"/>
    </source>
</evidence>
<evidence type="ECO:0000256" key="5">
    <source>
        <dbReference type="ARBA" id="ARBA00022643"/>
    </source>
</evidence>
<comment type="catalytic activity">
    <reaction evidence="13 15">
        <text>riboflavin + ATP = FMN + ADP + H(+)</text>
        <dbReference type="Rhea" id="RHEA:14357"/>
        <dbReference type="ChEBI" id="CHEBI:15378"/>
        <dbReference type="ChEBI" id="CHEBI:30616"/>
        <dbReference type="ChEBI" id="CHEBI:57986"/>
        <dbReference type="ChEBI" id="CHEBI:58210"/>
        <dbReference type="ChEBI" id="CHEBI:456216"/>
        <dbReference type="EC" id="2.7.1.26"/>
    </reaction>
</comment>
<dbReference type="OrthoDB" id="9803667at2"/>
<comment type="pathway">
    <text evidence="2 15">Cofactor biosynthesis; FAD biosynthesis; FAD from FMN: step 1/1.</text>
</comment>
<dbReference type="InterPro" id="IPR023468">
    <property type="entry name" value="Riboflavin_kinase"/>
</dbReference>
<dbReference type="GO" id="GO:0006747">
    <property type="term" value="P:FAD biosynthetic process"/>
    <property type="evidence" value="ECO:0007669"/>
    <property type="project" value="UniProtKB-UniRule"/>
</dbReference>
<evidence type="ECO:0000256" key="11">
    <source>
        <dbReference type="ARBA" id="ARBA00022840"/>
    </source>
</evidence>
<dbReference type="InterPro" id="IPR015865">
    <property type="entry name" value="Riboflavin_kinase_bac/euk"/>
</dbReference>
<dbReference type="InterPro" id="IPR015864">
    <property type="entry name" value="FAD_synthase"/>
</dbReference>
<protein>
    <recommendedName>
        <fullName evidence="15">Riboflavin biosynthesis protein</fullName>
    </recommendedName>
    <domain>
        <recommendedName>
            <fullName evidence="15">Riboflavin kinase</fullName>
            <ecNumber evidence="15">2.7.1.26</ecNumber>
        </recommendedName>
        <alternativeName>
            <fullName evidence="15">Flavokinase</fullName>
        </alternativeName>
    </domain>
    <domain>
        <recommendedName>
            <fullName evidence="15">FMN adenylyltransferase</fullName>
            <ecNumber evidence="15">2.7.7.2</ecNumber>
        </recommendedName>
        <alternativeName>
            <fullName evidence="15">FAD pyrophosphorylase</fullName>
        </alternativeName>
        <alternativeName>
            <fullName evidence="15">FAD synthase</fullName>
        </alternativeName>
    </domain>
</protein>
<gene>
    <name evidence="17" type="ORF">SAMN02745171_00838</name>
</gene>
<reference evidence="18" key="1">
    <citation type="submission" date="2017-02" db="EMBL/GenBank/DDBJ databases">
        <authorList>
            <person name="Varghese N."/>
            <person name="Submissions S."/>
        </authorList>
    </citation>
    <scope>NUCLEOTIDE SEQUENCE [LARGE SCALE GENOMIC DNA]</scope>
    <source>
        <strain evidence="18">ATCC 51356</strain>
    </source>
</reference>
<comment type="similarity">
    <text evidence="15">Belongs to the ribF family.</text>
</comment>
<dbReference type="GO" id="GO:0008531">
    <property type="term" value="F:riboflavin kinase activity"/>
    <property type="evidence" value="ECO:0007669"/>
    <property type="project" value="UniProtKB-UniRule"/>
</dbReference>
<name>A0A1T4MN25_9PORP</name>
<dbReference type="InterPro" id="IPR023465">
    <property type="entry name" value="Riboflavin_kinase_dom_sf"/>
</dbReference>
<dbReference type="AlphaFoldDB" id="A0A1T4MN25"/>
<dbReference type="EC" id="2.7.1.26" evidence="15"/>
<dbReference type="Gene3D" id="3.40.50.620">
    <property type="entry name" value="HUPs"/>
    <property type="match status" value="1"/>
</dbReference>
<keyword evidence="4 15" id="KW-0285">Flavoprotein</keyword>
<feature type="domain" description="Riboflavin kinase" evidence="16">
    <location>
        <begin position="195"/>
        <end position="321"/>
    </location>
</feature>
<dbReference type="STRING" id="29524.SAMN02745171_00838"/>
<dbReference type="SUPFAM" id="SSF52374">
    <property type="entry name" value="Nucleotidylyl transferase"/>
    <property type="match status" value="1"/>
</dbReference>
<dbReference type="Pfam" id="PF06574">
    <property type="entry name" value="FAD_syn"/>
    <property type="match status" value="1"/>
</dbReference>
<keyword evidence="12" id="KW-0511">Multifunctional enzyme</keyword>
<dbReference type="EC" id="2.7.7.2" evidence="15"/>
<comment type="catalytic activity">
    <reaction evidence="14 15">
        <text>FMN + ATP + H(+) = FAD + diphosphate</text>
        <dbReference type="Rhea" id="RHEA:17237"/>
        <dbReference type="ChEBI" id="CHEBI:15378"/>
        <dbReference type="ChEBI" id="CHEBI:30616"/>
        <dbReference type="ChEBI" id="CHEBI:33019"/>
        <dbReference type="ChEBI" id="CHEBI:57692"/>
        <dbReference type="ChEBI" id="CHEBI:58210"/>
        <dbReference type="EC" id="2.7.7.2"/>
    </reaction>
</comment>
<dbReference type="GO" id="GO:0009231">
    <property type="term" value="P:riboflavin biosynthetic process"/>
    <property type="evidence" value="ECO:0007669"/>
    <property type="project" value="InterPro"/>
</dbReference>
<keyword evidence="10 15" id="KW-0274">FAD</keyword>
<dbReference type="RefSeq" id="WP_159442690.1">
    <property type="nucleotide sequence ID" value="NZ_FUXE01000007.1"/>
</dbReference>
<keyword evidence="5 15" id="KW-0288">FMN</keyword>
<dbReference type="GO" id="GO:0003919">
    <property type="term" value="F:FMN adenylyltransferase activity"/>
    <property type="evidence" value="ECO:0007669"/>
    <property type="project" value="UniProtKB-UniRule"/>
</dbReference>
<comment type="pathway">
    <text evidence="3 15">Cofactor biosynthesis; FMN biosynthesis; FMN from riboflavin (ATP route): step 1/1.</text>
</comment>
<dbReference type="PIRSF" id="PIRSF004491">
    <property type="entry name" value="FAD_Synth"/>
    <property type="match status" value="1"/>
</dbReference>
<accession>A0A1T4MN25</accession>
<dbReference type="InterPro" id="IPR014729">
    <property type="entry name" value="Rossmann-like_a/b/a_fold"/>
</dbReference>
<dbReference type="NCBIfam" id="TIGR00083">
    <property type="entry name" value="ribF"/>
    <property type="match status" value="1"/>
</dbReference>
<keyword evidence="7 15" id="KW-0548">Nucleotidyltransferase</keyword>
<evidence type="ECO:0000313" key="18">
    <source>
        <dbReference type="Proteomes" id="UP000190121"/>
    </source>
</evidence>
<proteinExistence type="inferred from homology"/>
<evidence type="ECO:0000256" key="8">
    <source>
        <dbReference type="ARBA" id="ARBA00022741"/>
    </source>
</evidence>
<evidence type="ECO:0000256" key="7">
    <source>
        <dbReference type="ARBA" id="ARBA00022695"/>
    </source>
</evidence>
<sequence length="325" mass="36455">MDTIRLIRSEEGISLPEGVVLSTPLVATMGVFDGVHLGHKYLIECLKEEARREGLSSAVITFDQPPIAVIRPDIPYEKLHSEDEKLIHLAETGVDYVIVLPFDRPLAALSAEEFCAQILSKELSVRRLLMGYDHNFGRPPQKGAPPTDYQAIGKRYGIEILPQGPIFDEDMNLPYSSSTVRKLLREGNLTTANRFLGYPYCLRGAVIGGLGLGRKLGYPTANIELEDDHKLIPPHGVYAVWVSIEGVRYGGMLYIGRRPSIAEGLEESIEVNIFDFSGNLYEKKISIELMAHTRGEMYFDKHEDLVAQIDRDFEQVQKVLTENPR</sequence>
<evidence type="ECO:0000259" key="16">
    <source>
        <dbReference type="SMART" id="SM00904"/>
    </source>
</evidence>
<dbReference type="Gene3D" id="2.40.30.30">
    <property type="entry name" value="Riboflavin kinase-like"/>
    <property type="match status" value="1"/>
</dbReference>
<dbReference type="UniPathway" id="UPA00276">
    <property type="reaction ID" value="UER00406"/>
</dbReference>
<keyword evidence="11 15" id="KW-0067">ATP-binding</keyword>
<evidence type="ECO:0000256" key="14">
    <source>
        <dbReference type="ARBA" id="ARBA00049494"/>
    </source>
</evidence>
<dbReference type="UniPathway" id="UPA00277">
    <property type="reaction ID" value="UER00407"/>
</dbReference>
<evidence type="ECO:0000256" key="3">
    <source>
        <dbReference type="ARBA" id="ARBA00005201"/>
    </source>
</evidence>
<evidence type="ECO:0000256" key="12">
    <source>
        <dbReference type="ARBA" id="ARBA00023268"/>
    </source>
</evidence>
<keyword evidence="8 15" id="KW-0547">Nucleotide-binding</keyword>
<evidence type="ECO:0000313" key="17">
    <source>
        <dbReference type="EMBL" id="SJZ68205.1"/>
    </source>
</evidence>
<dbReference type="GO" id="GO:0009398">
    <property type="term" value="P:FMN biosynthetic process"/>
    <property type="evidence" value="ECO:0007669"/>
    <property type="project" value="UniProtKB-UniRule"/>
</dbReference>
<keyword evidence="18" id="KW-1185">Reference proteome</keyword>